<comment type="subcellular location">
    <subcellularLocation>
        <location evidence="1">Membrane</location>
    </subcellularLocation>
</comment>
<dbReference type="PROSITE" id="PS50262">
    <property type="entry name" value="G_PROTEIN_RECEP_F1_2"/>
    <property type="match status" value="1"/>
</dbReference>
<proteinExistence type="predicted"/>
<protein>
    <recommendedName>
        <fullName evidence="6">G-protein coupled receptors family 1 profile domain-containing protein</fullName>
    </recommendedName>
</protein>
<evidence type="ECO:0000313" key="7">
    <source>
        <dbReference type="EMBL" id="CAD6192528.1"/>
    </source>
</evidence>
<evidence type="ECO:0000256" key="2">
    <source>
        <dbReference type="ARBA" id="ARBA00022692"/>
    </source>
</evidence>
<reference evidence="7" key="1">
    <citation type="submission" date="2020-10" db="EMBL/GenBank/DDBJ databases">
        <authorList>
            <person name="Kikuchi T."/>
        </authorList>
    </citation>
    <scope>NUCLEOTIDE SEQUENCE</scope>
    <source>
        <strain evidence="7">NKZ352</strain>
    </source>
</reference>
<keyword evidence="3 5" id="KW-1133">Transmembrane helix</keyword>
<evidence type="ECO:0000259" key="6">
    <source>
        <dbReference type="PROSITE" id="PS50262"/>
    </source>
</evidence>
<name>A0A8S1HE24_9PELO</name>
<dbReference type="AlphaFoldDB" id="A0A8S1HE24"/>
<feature type="domain" description="G-protein coupled receptors family 1 profile" evidence="6">
    <location>
        <begin position="1"/>
        <end position="127"/>
    </location>
</feature>
<sequence length="165" mass="18627">MCTFAVGFFEAFSRRSEKAMYYCGRKAAFGKNYGVFIYLVNIFCYLFSFVINVCTIMAATSTINKLVRRQIYKVRYNLVVSFLSFVLVSIPNGISLCSAWIQEVADFIAKPSTYFTCVNSGINIFIYLLLNAEFRDHAKSLLTPSHSYPPLKSPSVRTVAPTTVI</sequence>
<feature type="transmembrane region" description="Helical" evidence="5">
    <location>
        <begin position="113"/>
        <end position="130"/>
    </location>
</feature>
<evidence type="ECO:0000256" key="4">
    <source>
        <dbReference type="ARBA" id="ARBA00023136"/>
    </source>
</evidence>
<dbReference type="InterPro" id="IPR017452">
    <property type="entry name" value="GPCR_Rhodpsn_7TM"/>
</dbReference>
<gene>
    <name evidence="7" type="ORF">CAUJ_LOCUS8447</name>
</gene>
<dbReference type="Proteomes" id="UP000835052">
    <property type="component" value="Unassembled WGS sequence"/>
</dbReference>
<dbReference type="GO" id="GO:0016020">
    <property type="term" value="C:membrane"/>
    <property type="evidence" value="ECO:0007669"/>
    <property type="project" value="UniProtKB-SubCell"/>
</dbReference>
<feature type="transmembrane region" description="Helical" evidence="5">
    <location>
        <begin position="78"/>
        <end position="101"/>
    </location>
</feature>
<keyword evidence="2 5" id="KW-0812">Transmembrane</keyword>
<dbReference type="EMBL" id="CAJGYM010000028">
    <property type="protein sequence ID" value="CAD6192528.1"/>
    <property type="molecule type" value="Genomic_DNA"/>
</dbReference>
<evidence type="ECO:0000256" key="5">
    <source>
        <dbReference type="SAM" id="Phobius"/>
    </source>
</evidence>
<organism evidence="7 8">
    <name type="scientific">Caenorhabditis auriculariae</name>
    <dbReference type="NCBI Taxonomy" id="2777116"/>
    <lineage>
        <taxon>Eukaryota</taxon>
        <taxon>Metazoa</taxon>
        <taxon>Ecdysozoa</taxon>
        <taxon>Nematoda</taxon>
        <taxon>Chromadorea</taxon>
        <taxon>Rhabditida</taxon>
        <taxon>Rhabditina</taxon>
        <taxon>Rhabditomorpha</taxon>
        <taxon>Rhabditoidea</taxon>
        <taxon>Rhabditidae</taxon>
        <taxon>Peloderinae</taxon>
        <taxon>Caenorhabditis</taxon>
    </lineage>
</organism>
<evidence type="ECO:0000256" key="1">
    <source>
        <dbReference type="ARBA" id="ARBA00004370"/>
    </source>
</evidence>
<feature type="transmembrane region" description="Helical" evidence="5">
    <location>
        <begin position="35"/>
        <end position="58"/>
    </location>
</feature>
<comment type="caution">
    <text evidence="7">The sequence shown here is derived from an EMBL/GenBank/DDBJ whole genome shotgun (WGS) entry which is preliminary data.</text>
</comment>
<accession>A0A8S1HE24</accession>
<dbReference type="OrthoDB" id="5876466at2759"/>
<keyword evidence="4 5" id="KW-0472">Membrane</keyword>
<dbReference type="SUPFAM" id="SSF81321">
    <property type="entry name" value="Family A G protein-coupled receptor-like"/>
    <property type="match status" value="1"/>
</dbReference>
<dbReference type="Gene3D" id="1.20.1070.10">
    <property type="entry name" value="Rhodopsin 7-helix transmembrane proteins"/>
    <property type="match status" value="1"/>
</dbReference>
<evidence type="ECO:0000256" key="3">
    <source>
        <dbReference type="ARBA" id="ARBA00022989"/>
    </source>
</evidence>
<evidence type="ECO:0000313" key="8">
    <source>
        <dbReference type="Proteomes" id="UP000835052"/>
    </source>
</evidence>
<keyword evidence="8" id="KW-1185">Reference proteome</keyword>